<protein>
    <submittedName>
        <fullName evidence="1">Uncharacterized protein</fullName>
    </submittedName>
</protein>
<organism evidence="1 2">
    <name type="scientific">Stegodyphus mimosarum</name>
    <name type="common">African social velvet spider</name>
    <dbReference type="NCBI Taxonomy" id="407821"/>
    <lineage>
        <taxon>Eukaryota</taxon>
        <taxon>Metazoa</taxon>
        <taxon>Ecdysozoa</taxon>
        <taxon>Arthropoda</taxon>
        <taxon>Chelicerata</taxon>
        <taxon>Arachnida</taxon>
        <taxon>Araneae</taxon>
        <taxon>Araneomorphae</taxon>
        <taxon>Entelegynae</taxon>
        <taxon>Eresoidea</taxon>
        <taxon>Eresidae</taxon>
        <taxon>Stegodyphus</taxon>
    </lineage>
</organism>
<evidence type="ECO:0000313" key="1">
    <source>
        <dbReference type="EMBL" id="KFM67388.1"/>
    </source>
</evidence>
<dbReference type="AlphaFoldDB" id="A0A087TQJ9"/>
<proteinExistence type="predicted"/>
<gene>
    <name evidence="1" type="ORF">X975_27250</name>
</gene>
<dbReference type="Proteomes" id="UP000054359">
    <property type="component" value="Unassembled WGS sequence"/>
</dbReference>
<dbReference type="InterPro" id="IPR043502">
    <property type="entry name" value="DNA/RNA_pol_sf"/>
</dbReference>
<dbReference type="SUPFAM" id="SSF56672">
    <property type="entry name" value="DNA/RNA polymerases"/>
    <property type="match status" value="1"/>
</dbReference>
<dbReference type="InterPro" id="IPR043128">
    <property type="entry name" value="Rev_trsase/Diguanyl_cyclase"/>
</dbReference>
<dbReference type="GO" id="GO:0071897">
    <property type="term" value="P:DNA biosynthetic process"/>
    <property type="evidence" value="ECO:0007669"/>
    <property type="project" value="UniProtKB-ARBA"/>
</dbReference>
<keyword evidence="2" id="KW-1185">Reference proteome</keyword>
<evidence type="ECO:0000313" key="2">
    <source>
        <dbReference type="Proteomes" id="UP000054359"/>
    </source>
</evidence>
<accession>A0A087TQJ9</accession>
<dbReference type="EMBL" id="KK116311">
    <property type="protein sequence ID" value="KFM67388.1"/>
    <property type="molecule type" value="Genomic_DNA"/>
</dbReference>
<reference evidence="1 2" key="1">
    <citation type="submission" date="2013-11" db="EMBL/GenBank/DDBJ databases">
        <title>Genome sequencing of Stegodyphus mimosarum.</title>
        <authorList>
            <person name="Bechsgaard J."/>
        </authorList>
    </citation>
    <scope>NUCLEOTIDE SEQUENCE [LARGE SCALE GENOMIC DNA]</scope>
</reference>
<sequence length="68" mass="7974">MSSIQRISVPTNLKKVQSFLQTCSWFRNYLQTLYGHLVTLPKIVQWICDPEQTKAFKELKKILINVCC</sequence>
<dbReference type="OrthoDB" id="425619at2759"/>
<feature type="non-terminal residue" evidence="1">
    <location>
        <position position="68"/>
    </location>
</feature>
<dbReference type="Gene3D" id="3.30.70.270">
    <property type="match status" value="1"/>
</dbReference>
<name>A0A087TQJ9_STEMI</name>